<organism evidence="2 3">
    <name type="scientific">Prevotella multiformis DSM 16608</name>
    <dbReference type="NCBI Taxonomy" id="888743"/>
    <lineage>
        <taxon>Bacteria</taxon>
        <taxon>Pseudomonadati</taxon>
        <taxon>Bacteroidota</taxon>
        <taxon>Bacteroidia</taxon>
        <taxon>Bacteroidales</taxon>
        <taxon>Prevotellaceae</taxon>
        <taxon>Prevotella</taxon>
    </lineage>
</organism>
<dbReference type="HOGENOM" id="CLU_2668034_0_0_10"/>
<evidence type="ECO:0000256" key="1">
    <source>
        <dbReference type="SAM" id="MobiDB-lite"/>
    </source>
</evidence>
<proteinExistence type="predicted"/>
<dbReference type="Proteomes" id="UP000005697">
    <property type="component" value="Unassembled WGS sequence"/>
</dbReference>
<gene>
    <name evidence="2" type="ORF">HMPREF9141_0898</name>
</gene>
<name>F0F5N2_9BACT</name>
<evidence type="ECO:0000313" key="3">
    <source>
        <dbReference type="Proteomes" id="UP000005697"/>
    </source>
</evidence>
<accession>F0F5N2</accession>
<protein>
    <submittedName>
        <fullName evidence="2">Uncharacterized protein</fullName>
    </submittedName>
</protein>
<reference evidence="2 3" key="1">
    <citation type="submission" date="2011-01" db="EMBL/GenBank/DDBJ databases">
        <authorList>
            <person name="Muzny D."/>
            <person name="Qin X."/>
            <person name="Deng J."/>
            <person name="Jiang H."/>
            <person name="Liu Y."/>
            <person name="Qu J."/>
            <person name="Song X.-Z."/>
            <person name="Zhang L."/>
            <person name="Thornton R."/>
            <person name="Coyle M."/>
            <person name="Francisco L."/>
            <person name="Jackson L."/>
            <person name="Javaid M."/>
            <person name="Korchina V."/>
            <person name="Kovar C."/>
            <person name="Mata R."/>
            <person name="Mathew T."/>
            <person name="Ngo R."/>
            <person name="Nguyen L."/>
            <person name="Nguyen N."/>
            <person name="Okwuonu G."/>
            <person name="Ongeri F."/>
            <person name="Pham C."/>
            <person name="Simmons D."/>
            <person name="Wilczek-Boney K."/>
            <person name="Hale W."/>
            <person name="Jakkamsetti A."/>
            <person name="Pham P."/>
            <person name="Ruth R."/>
            <person name="San Lucas F."/>
            <person name="Warren J."/>
            <person name="Zhang J."/>
            <person name="Zhao Z."/>
            <person name="Zhou C."/>
            <person name="Zhu D."/>
            <person name="Lee S."/>
            <person name="Bess C."/>
            <person name="Blankenburg K."/>
            <person name="Forbes L."/>
            <person name="Fu Q."/>
            <person name="Gubbala S."/>
            <person name="Hirani K."/>
            <person name="Jayaseelan J.C."/>
            <person name="Lara F."/>
            <person name="Munidasa M."/>
            <person name="Palculict T."/>
            <person name="Patil S."/>
            <person name="Pu L.-L."/>
            <person name="Saada N."/>
            <person name="Tang L."/>
            <person name="Weissenberger G."/>
            <person name="Zhu Y."/>
            <person name="Hemphill L."/>
            <person name="Shang Y."/>
            <person name="Youmans B."/>
            <person name="Ayvaz T."/>
            <person name="Ross M."/>
            <person name="Santibanez J."/>
            <person name="Aqrawi P."/>
            <person name="Gross S."/>
            <person name="Joshi V."/>
            <person name="Fowler G."/>
            <person name="Nazareth L."/>
            <person name="Reid J."/>
            <person name="Worley K."/>
            <person name="Petrosino J."/>
            <person name="Highlander S."/>
            <person name="Gibbs R."/>
        </authorList>
    </citation>
    <scope>NUCLEOTIDE SEQUENCE [LARGE SCALE GENOMIC DNA]</scope>
    <source>
        <strain evidence="2 3">DSM 16608</strain>
    </source>
</reference>
<dbReference type="EMBL" id="AEWX01000013">
    <property type="protein sequence ID" value="EGC20651.1"/>
    <property type="molecule type" value="Genomic_DNA"/>
</dbReference>
<feature type="region of interest" description="Disordered" evidence="1">
    <location>
        <begin position="22"/>
        <end position="44"/>
    </location>
</feature>
<feature type="compositionally biased region" description="Basic and acidic residues" evidence="1">
    <location>
        <begin position="24"/>
        <end position="41"/>
    </location>
</feature>
<sequence length="75" mass="8514">MRLSAPSSRVGCPSRVELPANTYRVDDPHDHNMSQEWDRPAAGETSWRQELFIQEGVSKLGGRKTSFPIDRFKPS</sequence>
<evidence type="ECO:0000313" key="2">
    <source>
        <dbReference type="EMBL" id="EGC20651.1"/>
    </source>
</evidence>
<dbReference type="AlphaFoldDB" id="F0F5N2"/>
<comment type="caution">
    <text evidence="2">The sequence shown here is derived from an EMBL/GenBank/DDBJ whole genome shotgun (WGS) entry which is preliminary data.</text>
</comment>
<keyword evidence="3" id="KW-1185">Reference proteome</keyword>